<comment type="catalytic activity">
    <reaction evidence="5">
        <text>O-phospho-L-tyrosyl-[protein] + H2O = L-tyrosyl-[protein] + phosphate</text>
        <dbReference type="Rhea" id="RHEA:10684"/>
        <dbReference type="Rhea" id="RHEA-COMP:10136"/>
        <dbReference type="Rhea" id="RHEA-COMP:20101"/>
        <dbReference type="ChEBI" id="CHEBI:15377"/>
        <dbReference type="ChEBI" id="CHEBI:43474"/>
        <dbReference type="ChEBI" id="CHEBI:46858"/>
        <dbReference type="ChEBI" id="CHEBI:61978"/>
        <dbReference type="EC" id="3.1.3.48"/>
    </reaction>
</comment>
<proteinExistence type="inferred from homology"/>
<evidence type="ECO:0000313" key="10">
    <source>
        <dbReference type="Proteomes" id="UP000332515"/>
    </source>
</evidence>
<evidence type="ECO:0000256" key="4">
    <source>
        <dbReference type="ARBA" id="ARBA00022912"/>
    </source>
</evidence>
<evidence type="ECO:0000256" key="5">
    <source>
        <dbReference type="ARBA" id="ARBA00051722"/>
    </source>
</evidence>
<dbReference type="InterPro" id="IPR050438">
    <property type="entry name" value="LMW_PTPase"/>
</dbReference>
<keyword evidence="4" id="KW-0904">Protein phosphatase</keyword>
<dbReference type="Proteomes" id="UP000332515">
    <property type="component" value="Unassembled WGS sequence"/>
</dbReference>
<evidence type="ECO:0000313" key="9">
    <source>
        <dbReference type="EMBL" id="MQT11450.1"/>
    </source>
</evidence>
<dbReference type="PANTHER" id="PTHR11717">
    <property type="entry name" value="LOW MOLECULAR WEIGHT PROTEIN TYROSINE PHOSPHATASE"/>
    <property type="match status" value="1"/>
</dbReference>
<gene>
    <name evidence="9" type="ORF">F0357_01915</name>
</gene>
<keyword evidence="7" id="KW-0732">Signal</keyword>
<dbReference type="InterPro" id="IPR036196">
    <property type="entry name" value="Ptyr_pPase_sf"/>
</dbReference>
<evidence type="ECO:0000256" key="1">
    <source>
        <dbReference type="ARBA" id="ARBA00011063"/>
    </source>
</evidence>
<feature type="signal peptide" evidence="7">
    <location>
        <begin position="1"/>
        <end position="21"/>
    </location>
</feature>
<protein>
    <recommendedName>
        <fullName evidence="2">protein-tyrosine-phosphatase</fullName>
        <ecNumber evidence="2">3.1.3.48</ecNumber>
    </recommendedName>
</protein>
<dbReference type="SMART" id="SM00226">
    <property type="entry name" value="LMWPc"/>
    <property type="match status" value="1"/>
</dbReference>
<feature type="active site" description="Proton donor" evidence="6">
    <location>
        <position position="144"/>
    </location>
</feature>
<keyword evidence="10" id="KW-1185">Reference proteome</keyword>
<evidence type="ECO:0000256" key="2">
    <source>
        <dbReference type="ARBA" id="ARBA00013064"/>
    </source>
</evidence>
<dbReference type="AlphaFoldDB" id="A0A6A7XXP5"/>
<feature type="active site" evidence="6">
    <location>
        <position position="37"/>
    </location>
</feature>
<dbReference type="EC" id="3.1.3.48" evidence="2"/>
<name>A0A6A7XXP5_9HYPH</name>
<dbReference type="SUPFAM" id="SSF52788">
    <property type="entry name" value="Phosphotyrosine protein phosphatases I"/>
    <property type="match status" value="1"/>
</dbReference>
<dbReference type="PANTHER" id="PTHR11717:SF31">
    <property type="entry name" value="LOW MOLECULAR WEIGHT PROTEIN-TYROSINE-PHOSPHATASE ETP-RELATED"/>
    <property type="match status" value="1"/>
</dbReference>
<accession>A0A6A7XXP5</accession>
<dbReference type="InterPro" id="IPR023485">
    <property type="entry name" value="Ptyr_pPase"/>
</dbReference>
<evidence type="ECO:0000256" key="6">
    <source>
        <dbReference type="PIRSR" id="PIRSR617867-1"/>
    </source>
</evidence>
<keyword evidence="3" id="KW-0378">Hydrolase</keyword>
<evidence type="ECO:0000259" key="8">
    <source>
        <dbReference type="SMART" id="SM00226"/>
    </source>
</evidence>
<dbReference type="EMBL" id="VWNA01000001">
    <property type="protein sequence ID" value="MQT11450.1"/>
    <property type="molecule type" value="Genomic_DNA"/>
</dbReference>
<feature type="chain" id="PRO_5025533448" description="protein-tyrosine-phosphatase" evidence="7">
    <location>
        <begin position="22"/>
        <end position="178"/>
    </location>
</feature>
<feature type="domain" description="Phosphotyrosine protein phosphatase I" evidence="8">
    <location>
        <begin position="25"/>
        <end position="170"/>
    </location>
</feature>
<dbReference type="InterPro" id="IPR017867">
    <property type="entry name" value="Tyr_phospatase_low_mol_wt"/>
</dbReference>
<comment type="caution">
    <text evidence="9">The sequence shown here is derived from an EMBL/GenBank/DDBJ whole genome shotgun (WGS) entry which is preliminary data.</text>
</comment>
<evidence type="ECO:0000256" key="7">
    <source>
        <dbReference type="SAM" id="SignalP"/>
    </source>
</evidence>
<sequence>MSKSAVLGLVLTVCASTVAFAAGPVKIAFVDTGNTGRSVTAEAIADKYIAAKHLDVVVISRAVDLNPFNVTPEPNAAVLLAKDGMDVSHHTAQQVTINDVRHADLILTMTAGHRDRLVAMFPEAKGKVFVLGDYATGKPEEIEDAYGKPMAVYETMYTQVGTFTPKAIDKAVATLQSK</sequence>
<organism evidence="9 10">
    <name type="scientific">Segnochrobactrum spirostomi</name>
    <dbReference type="NCBI Taxonomy" id="2608987"/>
    <lineage>
        <taxon>Bacteria</taxon>
        <taxon>Pseudomonadati</taxon>
        <taxon>Pseudomonadota</taxon>
        <taxon>Alphaproteobacteria</taxon>
        <taxon>Hyphomicrobiales</taxon>
        <taxon>Segnochrobactraceae</taxon>
        <taxon>Segnochrobactrum</taxon>
    </lineage>
</organism>
<dbReference type="RefSeq" id="WP_153478132.1">
    <property type="nucleotide sequence ID" value="NZ_VWNA01000001.1"/>
</dbReference>
<dbReference type="Gene3D" id="3.40.50.2300">
    <property type="match status" value="1"/>
</dbReference>
<reference evidence="9 10" key="1">
    <citation type="submission" date="2019-09" db="EMBL/GenBank/DDBJ databases">
        <title>Segnochrobactrum spirostomi gen. nov., sp. nov., isolated from the ciliate Spirostomum cf. yagiui and description of a novel family, Segnochrobactraceae fam. nov. within the order Rhizobiales of the class Alphaproteobacteria.</title>
        <authorList>
            <person name="Akter S."/>
            <person name="Shazib S.U.A."/>
            <person name="Shin M.K."/>
        </authorList>
    </citation>
    <scope>NUCLEOTIDE SEQUENCE [LARGE SCALE GENOMIC DNA]</scope>
    <source>
        <strain evidence="9 10">Sp-1</strain>
    </source>
</reference>
<evidence type="ECO:0000256" key="3">
    <source>
        <dbReference type="ARBA" id="ARBA00022801"/>
    </source>
</evidence>
<dbReference type="PRINTS" id="PR00719">
    <property type="entry name" value="LMWPTPASE"/>
</dbReference>
<dbReference type="GO" id="GO:0004725">
    <property type="term" value="F:protein tyrosine phosphatase activity"/>
    <property type="evidence" value="ECO:0007669"/>
    <property type="project" value="UniProtKB-EC"/>
</dbReference>
<comment type="similarity">
    <text evidence="1">Belongs to the low molecular weight phosphotyrosine protein phosphatase family.</text>
</comment>
<dbReference type="Pfam" id="PF01451">
    <property type="entry name" value="LMWPc"/>
    <property type="match status" value="1"/>
</dbReference>